<proteinExistence type="predicted"/>
<name>A0ABQ9HHV6_9NEOP</name>
<feature type="compositionally biased region" description="Basic and acidic residues" evidence="1">
    <location>
        <begin position="378"/>
        <end position="390"/>
    </location>
</feature>
<gene>
    <name evidence="2" type="ORF">PR048_015774</name>
</gene>
<feature type="region of interest" description="Disordered" evidence="1">
    <location>
        <begin position="103"/>
        <end position="128"/>
    </location>
</feature>
<evidence type="ECO:0000313" key="3">
    <source>
        <dbReference type="Proteomes" id="UP001159363"/>
    </source>
</evidence>
<organism evidence="2 3">
    <name type="scientific">Dryococelus australis</name>
    <dbReference type="NCBI Taxonomy" id="614101"/>
    <lineage>
        <taxon>Eukaryota</taxon>
        <taxon>Metazoa</taxon>
        <taxon>Ecdysozoa</taxon>
        <taxon>Arthropoda</taxon>
        <taxon>Hexapoda</taxon>
        <taxon>Insecta</taxon>
        <taxon>Pterygota</taxon>
        <taxon>Neoptera</taxon>
        <taxon>Polyneoptera</taxon>
        <taxon>Phasmatodea</taxon>
        <taxon>Verophasmatodea</taxon>
        <taxon>Anareolatae</taxon>
        <taxon>Phasmatidae</taxon>
        <taxon>Eurycanthinae</taxon>
        <taxon>Dryococelus</taxon>
    </lineage>
</organism>
<accession>A0ABQ9HHV6</accession>
<comment type="caution">
    <text evidence="2">The sequence shown here is derived from an EMBL/GenBank/DDBJ whole genome shotgun (WGS) entry which is preliminary data.</text>
</comment>
<keyword evidence="3" id="KW-1185">Reference proteome</keyword>
<dbReference type="Proteomes" id="UP001159363">
    <property type="component" value="Chromosome 4"/>
</dbReference>
<evidence type="ECO:0000256" key="1">
    <source>
        <dbReference type="SAM" id="MobiDB-lite"/>
    </source>
</evidence>
<evidence type="ECO:0000313" key="2">
    <source>
        <dbReference type="EMBL" id="KAJ8883919.1"/>
    </source>
</evidence>
<dbReference type="EMBL" id="JARBHB010000005">
    <property type="protein sequence ID" value="KAJ8883919.1"/>
    <property type="molecule type" value="Genomic_DNA"/>
</dbReference>
<feature type="compositionally biased region" description="Basic and acidic residues" evidence="1">
    <location>
        <begin position="117"/>
        <end position="128"/>
    </location>
</feature>
<protein>
    <submittedName>
        <fullName evidence="2">Uncharacterized protein</fullName>
    </submittedName>
</protein>
<sequence length="654" mass="72059">MLHVHALCHRPLLTLKFLAGNHMVVFSYPSYSPVLASADFALSPKRSPFRYHCGYPVIQCESQNVLTYFEKKTSRTYPRSGRNAGSSILTIYSALTETAPRRVSFRPAPVSQPQPEQTRDRDSHESVRAIRRRRARTQLTSLSAGLLWHPTVEWPRPRTRRPPALSLSFSFNLSIVQDIEVPLLDTQAFVSRLPFVLLSSISDLVFLLLFLAASPTKANRIQSPAGSLRIFASGNLAGRCRWSAGFLGDILFLPPFHSSAVPFSLHFTLIGFLDLAVKSRPNLFTHSQSNQQNHFNTAESDFRVAGTRPLLHALLSEAAQRNTHRETQFRFQARHGHPDLDFSTWLYHTTPPRWLQSAWHTYAHAPALPATPSTDTLPRNHDNNADDRSEAQSQRTSRVACGRRESATADLLDASGAQARGRREIEGSVEGIFSPLDAIVVCRHKMFSGSHCGLAEHVAADDNVPRDHNCFFLFSSATERSVVDGSGAVYEEQGGGAQNWAESAARLSVSPPAHPLLTGVSASRTATHLRVSRGWADADWSTTQPGPKLAVSLSKHLLVDLRTIGVPLRNIGRGLMWVGVHMPSCSQITHSWGAMVKTTASNTNCRKAKGRMNVCYIIKNIPLKTIKPSMTYPGSEPSTSSSGNTLAVLSTVMA</sequence>
<feature type="region of interest" description="Disordered" evidence="1">
    <location>
        <begin position="369"/>
        <end position="404"/>
    </location>
</feature>
<reference evidence="2 3" key="1">
    <citation type="submission" date="2023-02" db="EMBL/GenBank/DDBJ databases">
        <title>LHISI_Scaffold_Assembly.</title>
        <authorList>
            <person name="Stuart O.P."/>
            <person name="Cleave R."/>
            <person name="Magrath M.J.L."/>
            <person name="Mikheyev A.S."/>
        </authorList>
    </citation>
    <scope>NUCLEOTIDE SEQUENCE [LARGE SCALE GENOMIC DNA]</scope>
    <source>
        <strain evidence="2">Daus_M_001</strain>
        <tissue evidence="2">Leg muscle</tissue>
    </source>
</reference>